<dbReference type="GO" id="GO:0035556">
    <property type="term" value="P:intracellular signal transduction"/>
    <property type="evidence" value="ECO:0007669"/>
    <property type="project" value="InterPro"/>
</dbReference>
<feature type="region of interest" description="Disordered" evidence="1">
    <location>
        <begin position="602"/>
        <end position="644"/>
    </location>
</feature>
<proteinExistence type="predicted"/>
<dbReference type="GO" id="GO:0030010">
    <property type="term" value="P:establishment of cell polarity"/>
    <property type="evidence" value="ECO:0007669"/>
    <property type="project" value="TreeGrafter"/>
</dbReference>
<dbReference type="EMBL" id="SOZI01000005">
    <property type="protein sequence ID" value="TNY24123.1"/>
    <property type="molecule type" value="Genomic_DNA"/>
</dbReference>
<feature type="compositionally biased region" description="Low complexity" evidence="1">
    <location>
        <begin position="1"/>
        <end position="32"/>
    </location>
</feature>
<dbReference type="Gene3D" id="1.20.900.10">
    <property type="entry name" value="Dbl homology (DH) domain"/>
    <property type="match status" value="1"/>
</dbReference>
<dbReference type="PROSITE" id="PS00741">
    <property type="entry name" value="DH_1"/>
    <property type="match status" value="1"/>
</dbReference>
<feature type="domain" description="DH" evidence="3">
    <location>
        <begin position="281"/>
        <end position="455"/>
    </location>
</feature>
<dbReference type="CDD" id="cd05992">
    <property type="entry name" value="PB1"/>
    <property type="match status" value="1"/>
</dbReference>
<keyword evidence="6" id="KW-1185">Reference proteome</keyword>
<evidence type="ECO:0000259" key="2">
    <source>
        <dbReference type="PROSITE" id="PS50003"/>
    </source>
</evidence>
<dbReference type="InterPro" id="IPR035899">
    <property type="entry name" value="DBL_dom_sf"/>
</dbReference>
<dbReference type="SUPFAM" id="SSF48065">
    <property type="entry name" value="DBL homology domain (DH-domain)"/>
    <property type="match status" value="1"/>
</dbReference>
<dbReference type="InterPro" id="IPR053793">
    <property type="entry name" value="PB1-like"/>
</dbReference>
<sequence>MTSVHPYAAARPTIAGAGAGGAPSRSPALLSAPLPPTPGAGPSATSSGAASPLLGAPSSLSSPSLRPPLDRMHSSASAFSDTPVATNSALNKQASASSSIYQRCNAVRERLSRVPDFRERFFDATESTLALAAQGALSPAIGGPSTDGAGAMGADPSGGPGPQTDPVSQVLSVLRLGASLCFLFNQLGHSHQLDVNPQATLSNLKACQRGAAHFIMACKQDLRWPEGDLFAVNELYGQDTNGVVKVVHTVTKLLDLLESQGALLPPPDLPDPVPQAGPSDERSLVVCEILDSERKYMQDLEVLQDYQRQLQMHDILTQDQIHSLFINLNKLADFQRRFLIGVEGNASLPPEQQRFGNLFLQMEDNFACYEPYCANLTNAQDLAIAENAALSRLSHVLDPVSELAPLLIKPVQRICKYPLLISQLLKNTPESYPYYDELKAGLESIMRVTDKVNEEKRRKDNAQAVEELHQRVEDWKGHDINSFGQLLLQETFVVIKSDNEREYNVYLFERIILCCKEVGAQGKKDKKSNSILKRPPSQRVNKLQLKGRIFVNNITGASQVHHRSGQYLLEVRWRGDVAEEAFTIKCRTEELLRQWQKAINKAVEEAPSRRRAHHLSSSRRSERSVHSPASQFPPTPMSEYGPTVGGGGYGGAGYEGGHYSAHSSHHSQYYNLAQPSYPPGHGTLGTPHFGFDDDADEQRHYEPSESGRSTPATGRRRPPDATRSLPPDHPHMHPSQQRDLPGLPRPRAQTEDSSSHVISQWRTQPPPHPPQRGASQSSDAPSLRSSASSKQLRTKPSSEWGGPTGGFGSVTSSPAASYARLPPDETTPRAQPHSGAASSSTAGVHRHASHGQVQAAPQAPGMLRNRSASSPNIYGPADGRFADSPQMPSGEEWHEAQARAHAQQQLAMQQQQQQQQPVARNRATGGTSSGGTLASATTMASSAGGGARNGKRFSSSSYGTDRSSATSAHDSRAGGYGASSVPALPAGSSGASSPVVLSNSGHASATAVRVKVFFGDDAFVVVVLDTVPYPDLVDKVLKKIRMCGGDRARVDGQSLRLRYRDEDGDRILITSEEDVTMAFETARVMCGERGPGAPLELVLDAAVDQQ</sequence>
<feature type="compositionally biased region" description="Low complexity" evidence="1">
    <location>
        <begin position="978"/>
        <end position="998"/>
    </location>
</feature>
<dbReference type="InterPro" id="IPR000270">
    <property type="entry name" value="PB1_dom"/>
</dbReference>
<dbReference type="InterPro" id="IPR011993">
    <property type="entry name" value="PH-like_dom_sf"/>
</dbReference>
<dbReference type="SMART" id="SM00233">
    <property type="entry name" value="PH"/>
    <property type="match status" value="1"/>
</dbReference>
<dbReference type="SUPFAM" id="SSF54277">
    <property type="entry name" value="CAD &amp; PB1 domains"/>
    <property type="match status" value="1"/>
</dbReference>
<evidence type="ECO:0008006" key="7">
    <source>
        <dbReference type="Google" id="ProtNLM"/>
    </source>
</evidence>
<feature type="domain" description="PB1" evidence="4">
    <location>
        <begin position="1007"/>
        <end position="1089"/>
    </location>
</feature>
<dbReference type="InterPro" id="IPR036872">
    <property type="entry name" value="CH_dom_sf"/>
</dbReference>
<dbReference type="InterPro" id="IPR053026">
    <property type="entry name" value="CDC42_GEF"/>
</dbReference>
<protein>
    <recommendedName>
        <fullName evidence="7">CDC24 calponin</fullName>
    </recommendedName>
</protein>
<dbReference type="OrthoDB" id="1594986at2759"/>
<feature type="compositionally biased region" description="Low complexity" evidence="1">
    <location>
        <begin position="40"/>
        <end position="64"/>
    </location>
</feature>
<dbReference type="Pfam" id="PF00564">
    <property type="entry name" value="PB1"/>
    <property type="match status" value="1"/>
</dbReference>
<dbReference type="AlphaFoldDB" id="A0A5C5G4U4"/>
<dbReference type="GO" id="GO:0043332">
    <property type="term" value="C:mating projection tip"/>
    <property type="evidence" value="ECO:0007669"/>
    <property type="project" value="TreeGrafter"/>
</dbReference>
<dbReference type="InterPro" id="IPR001331">
    <property type="entry name" value="GDS_CDC24_CS"/>
</dbReference>
<dbReference type="InterPro" id="IPR033511">
    <property type="entry name" value="Cdc24/Scd1_PH_dom"/>
</dbReference>
<evidence type="ECO:0000259" key="4">
    <source>
        <dbReference type="PROSITE" id="PS51745"/>
    </source>
</evidence>
<evidence type="ECO:0000256" key="1">
    <source>
        <dbReference type="SAM" id="MobiDB-lite"/>
    </source>
</evidence>
<dbReference type="Proteomes" id="UP000311382">
    <property type="component" value="Unassembled WGS sequence"/>
</dbReference>
<feature type="compositionally biased region" description="Low complexity" evidence="1">
    <location>
        <begin position="899"/>
        <end position="916"/>
    </location>
</feature>
<dbReference type="Gene3D" id="1.10.418.10">
    <property type="entry name" value="Calponin-like domain"/>
    <property type="match status" value="1"/>
</dbReference>
<dbReference type="InterPro" id="IPR000219">
    <property type="entry name" value="DH_dom"/>
</dbReference>
<dbReference type="Gene3D" id="2.30.29.30">
    <property type="entry name" value="Pleckstrin-homology domain (PH domain)/Phosphotyrosine-binding domain (PTB)"/>
    <property type="match status" value="1"/>
</dbReference>
<dbReference type="SMART" id="SM00666">
    <property type="entry name" value="PB1"/>
    <property type="match status" value="1"/>
</dbReference>
<evidence type="ECO:0000259" key="3">
    <source>
        <dbReference type="PROSITE" id="PS50010"/>
    </source>
</evidence>
<feature type="domain" description="PH" evidence="2">
    <location>
        <begin position="479"/>
        <end position="604"/>
    </location>
</feature>
<comment type="caution">
    <text evidence="5">The sequence shown here is derived from an EMBL/GenBank/DDBJ whole genome shotgun (WGS) entry which is preliminary data.</text>
</comment>
<dbReference type="GO" id="GO:0000935">
    <property type="term" value="C:division septum"/>
    <property type="evidence" value="ECO:0007669"/>
    <property type="project" value="TreeGrafter"/>
</dbReference>
<feature type="region of interest" description="Disordered" evidence="1">
    <location>
        <begin position="1"/>
        <end position="76"/>
    </location>
</feature>
<dbReference type="PROSITE" id="PS50003">
    <property type="entry name" value="PH_DOMAIN"/>
    <property type="match status" value="1"/>
</dbReference>
<dbReference type="GO" id="GO:0005085">
    <property type="term" value="F:guanyl-nucleotide exchange factor activity"/>
    <property type="evidence" value="ECO:0007669"/>
    <property type="project" value="InterPro"/>
</dbReference>
<dbReference type="PANTHER" id="PTHR47339">
    <property type="entry name" value="CELL DIVISION CONTROL PROTEIN 24"/>
    <property type="match status" value="1"/>
</dbReference>
<name>A0A5C5G4U4_9BASI</name>
<gene>
    <name evidence="5" type="ORF">DMC30DRAFT_388073</name>
</gene>
<dbReference type="SUPFAM" id="SSF50729">
    <property type="entry name" value="PH domain-like"/>
    <property type="match status" value="1"/>
</dbReference>
<dbReference type="STRING" id="5288.A0A5C5G4U4"/>
<dbReference type="GO" id="GO:0005634">
    <property type="term" value="C:nucleus"/>
    <property type="evidence" value="ECO:0007669"/>
    <property type="project" value="TreeGrafter"/>
</dbReference>
<feature type="region of interest" description="Disordered" evidence="1">
    <location>
        <begin position="142"/>
        <end position="164"/>
    </location>
</feature>
<dbReference type="InterPro" id="IPR010481">
    <property type="entry name" value="Cdc24/Scd1_N"/>
</dbReference>
<dbReference type="FunFam" id="2.30.29.30:FF:000365">
    <property type="entry name" value="Related to CDC24-GTP/GDP exchange factor for Cdc42p"/>
    <property type="match status" value="1"/>
</dbReference>
<dbReference type="Pfam" id="PF06395">
    <property type="entry name" value="CDC24"/>
    <property type="match status" value="1"/>
</dbReference>
<dbReference type="PROSITE" id="PS51745">
    <property type="entry name" value="PB1"/>
    <property type="match status" value="1"/>
</dbReference>
<dbReference type="Gene3D" id="3.10.20.90">
    <property type="entry name" value="Phosphatidylinositol 3-kinase Catalytic Subunit, Chain A, domain 1"/>
    <property type="match status" value="1"/>
</dbReference>
<reference evidence="5 6" key="1">
    <citation type="submission" date="2019-03" db="EMBL/GenBank/DDBJ databases">
        <title>Rhodosporidium diobovatum UCD-FST 08-225 genome sequencing, assembly, and annotation.</title>
        <authorList>
            <person name="Fakankun I.U."/>
            <person name="Fristensky B."/>
            <person name="Levin D.B."/>
        </authorList>
    </citation>
    <scope>NUCLEOTIDE SEQUENCE [LARGE SCALE GENOMIC DNA]</scope>
    <source>
        <strain evidence="5 6">UCD-FST 08-225</strain>
    </source>
</reference>
<dbReference type="CDD" id="cd13246">
    <property type="entry name" value="PH_Scd1"/>
    <property type="match status" value="1"/>
</dbReference>
<dbReference type="SMART" id="SM00325">
    <property type="entry name" value="RhoGEF"/>
    <property type="match status" value="1"/>
</dbReference>
<feature type="region of interest" description="Disordered" evidence="1">
    <location>
        <begin position="670"/>
        <end position="998"/>
    </location>
</feature>
<dbReference type="GO" id="GO:0005737">
    <property type="term" value="C:cytoplasm"/>
    <property type="evidence" value="ECO:0007669"/>
    <property type="project" value="TreeGrafter"/>
</dbReference>
<evidence type="ECO:0000313" key="6">
    <source>
        <dbReference type="Proteomes" id="UP000311382"/>
    </source>
</evidence>
<feature type="compositionally biased region" description="Polar residues" evidence="1">
    <location>
        <begin position="952"/>
        <end position="968"/>
    </location>
</feature>
<evidence type="ECO:0000313" key="5">
    <source>
        <dbReference type="EMBL" id="TNY24123.1"/>
    </source>
</evidence>
<dbReference type="Pfam" id="PF00621">
    <property type="entry name" value="RhoGEF"/>
    <property type="match status" value="1"/>
</dbReference>
<dbReference type="CDD" id="cd00160">
    <property type="entry name" value="RhoGEF"/>
    <property type="match status" value="1"/>
</dbReference>
<dbReference type="Pfam" id="PF15411">
    <property type="entry name" value="PH_10"/>
    <property type="match status" value="1"/>
</dbReference>
<feature type="compositionally biased region" description="Low complexity" evidence="1">
    <location>
        <begin position="923"/>
        <end position="942"/>
    </location>
</feature>
<accession>A0A5C5G4U4</accession>
<dbReference type="GO" id="GO:0031106">
    <property type="term" value="P:septin ring organization"/>
    <property type="evidence" value="ECO:0007669"/>
    <property type="project" value="TreeGrafter"/>
</dbReference>
<organism evidence="5 6">
    <name type="scientific">Rhodotorula diobovata</name>
    <dbReference type="NCBI Taxonomy" id="5288"/>
    <lineage>
        <taxon>Eukaryota</taxon>
        <taxon>Fungi</taxon>
        <taxon>Dikarya</taxon>
        <taxon>Basidiomycota</taxon>
        <taxon>Pucciniomycotina</taxon>
        <taxon>Microbotryomycetes</taxon>
        <taxon>Sporidiobolales</taxon>
        <taxon>Sporidiobolaceae</taxon>
        <taxon>Rhodotorula</taxon>
    </lineage>
</organism>
<dbReference type="PROSITE" id="PS50010">
    <property type="entry name" value="DH_2"/>
    <property type="match status" value="1"/>
</dbReference>
<dbReference type="InterPro" id="IPR001849">
    <property type="entry name" value="PH_domain"/>
</dbReference>
<dbReference type="PANTHER" id="PTHR47339:SF1">
    <property type="entry name" value="CELL DIVISION CONTROL PROTEIN 24"/>
    <property type="match status" value="1"/>
</dbReference>
<feature type="compositionally biased region" description="Low complexity" evidence="1">
    <location>
        <begin position="774"/>
        <end position="789"/>
    </location>
</feature>